<keyword evidence="4" id="KW-1185">Reference proteome</keyword>
<proteinExistence type="predicted"/>
<dbReference type="EMBL" id="JAGIOD010000001">
    <property type="protein sequence ID" value="MBP2382650.1"/>
    <property type="molecule type" value="Genomic_DNA"/>
</dbReference>
<keyword evidence="2" id="KW-0812">Transmembrane</keyword>
<feature type="transmembrane region" description="Helical" evidence="2">
    <location>
        <begin position="65"/>
        <end position="87"/>
    </location>
</feature>
<sequence>MSATPDPATSASPSRGNQPSSAPEPASGQEPLFRERVLPTPGVWVVVVLLGSIFGLVMVPLDLTLAIVVGAACVVIAIVLAVLYSPVLEVAGGRFRLGRAQIEVSLLGEPEELRGEDWQHTVGQGFEPLAHHCVRGWVRSGIRVEVLDEDDPTSAWVASTRRPDDLALALRTAQHSA</sequence>
<evidence type="ECO:0000256" key="1">
    <source>
        <dbReference type="SAM" id="MobiDB-lite"/>
    </source>
</evidence>
<name>A0ABS4X2H2_9MICO</name>
<feature type="transmembrane region" description="Helical" evidence="2">
    <location>
        <begin position="42"/>
        <end position="59"/>
    </location>
</feature>
<dbReference type="Pfam" id="PF11292">
    <property type="entry name" value="DUF3093"/>
    <property type="match status" value="1"/>
</dbReference>
<evidence type="ECO:0000256" key="2">
    <source>
        <dbReference type="SAM" id="Phobius"/>
    </source>
</evidence>
<evidence type="ECO:0000313" key="4">
    <source>
        <dbReference type="Proteomes" id="UP001519290"/>
    </source>
</evidence>
<feature type="compositionally biased region" description="Polar residues" evidence="1">
    <location>
        <begin position="1"/>
        <end position="21"/>
    </location>
</feature>
<dbReference type="InterPro" id="IPR021443">
    <property type="entry name" value="DUF3093"/>
</dbReference>
<evidence type="ECO:0000313" key="3">
    <source>
        <dbReference type="EMBL" id="MBP2382650.1"/>
    </source>
</evidence>
<keyword evidence="2" id="KW-1133">Transmembrane helix</keyword>
<dbReference type="Proteomes" id="UP001519290">
    <property type="component" value="Unassembled WGS sequence"/>
</dbReference>
<gene>
    <name evidence="3" type="ORF">JOF43_002607</name>
</gene>
<evidence type="ECO:0008006" key="5">
    <source>
        <dbReference type="Google" id="ProtNLM"/>
    </source>
</evidence>
<reference evidence="3 4" key="1">
    <citation type="submission" date="2021-03" db="EMBL/GenBank/DDBJ databases">
        <title>Sequencing the genomes of 1000 actinobacteria strains.</title>
        <authorList>
            <person name="Klenk H.-P."/>
        </authorList>
    </citation>
    <scope>NUCLEOTIDE SEQUENCE [LARGE SCALE GENOMIC DNA]</scope>
    <source>
        <strain evidence="3 4">DSM 14566</strain>
    </source>
</reference>
<dbReference type="RefSeq" id="WP_209902619.1">
    <property type="nucleotide sequence ID" value="NZ_BAAAJW010000007.1"/>
</dbReference>
<accession>A0ABS4X2H2</accession>
<organism evidence="3 4">
    <name type="scientific">Brachybacterium sacelli</name>
    <dbReference type="NCBI Taxonomy" id="173364"/>
    <lineage>
        <taxon>Bacteria</taxon>
        <taxon>Bacillati</taxon>
        <taxon>Actinomycetota</taxon>
        <taxon>Actinomycetes</taxon>
        <taxon>Micrococcales</taxon>
        <taxon>Dermabacteraceae</taxon>
        <taxon>Brachybacterium</taxon>
    </lineage>
</organism>
<comment type="caution">
    <text evidence="3">The sequence shown here is derived from an EMBL/GenBank/DDBJ whole genome shotgun (WGS) entry which is preliminary data.</text>
</comment>
<keyword evidence="2" id="KW-0472">Membrane</keyword>
<protein>
    <recommendedName>
        <fullName evidence="5">DUF3093 domain-containing protein</fullName>
    </recommendedName>
</protein>
<feature type="region of interest" description="Disordered" evidence="1">
    <location>
        <begin position="1"/>
        <end position="30"/>
    </location>
</feature>